<sequence>MDRLSLGCWIFKKCPSRGTPYNGAIQPLLSQDISFDTTPPGLSERTGFMGTPRAISAVTINLRFWFAMETSINPKTSPRGRAPRREGLTLSSRQTTRNNRRQLFPFFTHSYAKYTQMALAYSGRCVEVINY</sequence>
<comment type="caution">
    <text evidence="2">The sequence shown here is derived from an EMBL/GenBank/DDBJ whole genome shotgun (WGS) entry which is preliminary data.</text>
</comment>
<dbReference type="AlphaFoldDB" id="A0A4Y2M2P5"/>
<dbReference type="EMBL" id="BGPR01006649">
    <property type="protein sequence ID" value="GBN20703.1"/>
    <property type="molecule type" value="Genomic_DNA"/>
</dbReference>
<dbReference type="Proteomes" id="UP000499080">
    <property type="component" value="Unassembled WGS sequence"/>
</dbReference>
<reference evidence="2 3" key="1">
    <citation type="journal article" date="2019" name="Sci. Rep.">
        <title>Orb-weaving spider Araneus ventricosus genome elucidates the spidroin gene catalogue.</title>
        <authorList>
            <person name="Kono N."/>
            <person name="Nakamura H."/>
            <person name="Ohtoshi R."/>
            <person name="Moran D.A.P."/>
            <person name="Shinohara A."/>
            <person name="Yoshida Y."/>
            <person name="Fujiwara M."/>
            <person name="Mori M."/>
            <person name="Tomita M."/>
            <person name="Arakawa K."/>
        </authorList>
    </citation>
    <scope>NUCLEOTIDE SEQUENCE [LARGE SCALE GENOMIC DNA]</scope>
</reference>
<gene>
    <name evidence="2" type="ORF">AVEN_264478_1</name>
</gene>
<proteinExistence type="predicted"/>
<evidence type="ECO:0000313" key="3">
    <source>
        <dbReference type="Proteomes" id="UP000499080"/>
    </source>
</evidence>
<organism evidence="2 3">
    <name type="scientific">Araneus ventricosus</name>
    <name type="common">Orbweaver spider</name>
    <name type="synonym">Epeira ventricosa</name>
    <dbReference type="NCBI Taxonomy" id="182803"/>
    <lineage>
        <taxon>Eukaryota</taxon>
        <taxon>Metazoa</taxon>
        <taxon>Ecdysozoa</taxon>
        <taxon>Arthropoda</taxon>
        <taxon>Chelicerata</taxon>
        <taxon>Arachnida</taxon>
        <taxon>Araneae</taxon>
        <taxon>Araneomorphae</taxon>
        <taxon>Entelegynae</taxon>
        <taxon>Araneoidea</taxon>
        <taxon>Araneidae</taxon>
        <taxon>Araneus</taxon>
    </lineage>
</organism>
<evidence type="ECO:0000313" key="2">
    <source>
        <dbReference type="EMBL" id="GBN20703.1"/>
    </source>
</evidence>
<feature type="region of interest" description="Disordered" evidence="1">
    <location>
        <begin position="75"/>
        <end position="94"/>
    </location>
</feature>
<accession>A0A4Y2M2P5</accession>
<evidence type="ECO:0000256" key="1">
    <source>
        <dbReference type="SAM" id="MobiDB-lite"/>
    </source>
</evidence>
<protein>
    <submittedName>
        <fullName evidence="2">Uncharacterized protein</fullName>
    </submittedName>
</protein>
<name>A0A4Y2M2P5_ARAVE</name>
<keyword evidence="3" id="KW-1185">Reference proteome</keyword>